<name>A0A8K0CQW8_IGNLU</name>
<comment type="caution">
    <text evidence="1">The sequence shown here is derived from an EMBL/GenBank/DDBJ whole genome shotgun (WGS) entry which is preliminary data.</text>
</comment>
<evidence type="ECO:0000313" key="2">
    <source>
        <dbReference type="Proteomes" id="UP000801492"/>
    </source>
</evidence>
<organism evidence="1 2">
    <name type="scientific">Ignelater luminosus</name>
    <name type="common">Cucubano</name>
    <name type="synonym">Pyrophorus luminosus</name>
    <dbReference type="NCBI Taxonomy" id="2038154"/>
    <lineage>
        <taxon>Eukaryota</taxon>
        <taxon>Metazoa</taxon>
        <taxon>Ecdysozoa</taxon>
        <taxon>Arthropoda</taxon>
        <taxon>Hexapoda</taxon>
        <taxon>Insecta</taxon>
        <taxon>Pterygota</taxon>
        <taxon>Neoptera</taxon>
        <taxon>Endopterygota</taxon>
        <taxon>Coleoptera</taxon>
        <taxon>Polyphaga</taxon>
        <taxon>Elateriformia</taxon>
        <taxon>Elateroidea</taxon>
        <taxon>Elateridae</taxon>
        <taxon>Agrypninae</taxon>
        <taxon>Pyrophorini</taxon>
        <taxon>Ignelater</taxon>
    </lineage>
</organism>
<dbReference type="AlphaFoldDB" id="A0A8K0CQW8"/>
<evidence type="ECO:0000313" key="1">
    <source>
        <dbReference type="EMBL" id="KAF2888667.1"/>
    </source>
</evidence>
<gene>
    <name evidence="1" type="ORF">ILUMI_17506</name>
</gene>
<protein>
    <submittedName>
        <fullName evidence="1">Uncharacterized protein</fullName>
    </submittedName>
</protein>
<sequence>MMPIDICFAAVEKKRLKKENIDNTNSYIKMIVDSRSKNLFEIVFLQHTLLTKFGDINKEYAFLKVIDYKKAYSSKIKAILGISKCLSVKLLSSSKSRMR</sequence>
<reference evidence="1" key="1">
    <citation type="submission" date="2019-08" db="EMBL/GenBank/DDBJ databases">
        <title>The genome of the North American firefly Photinus pyralis.</title>
        <authorList>
            <consortium name="Photinus pyralis genome working group"/>
            <person name="Fallon T.R."/>
            <person name="Sander Lower S.E."/>
            <person name="Weng J.-K."/>
        </authorList>
    </citation>
    <scope>NUCLEOTIDE SEQUENCE</scope>
    <source>
        <strain evidence="1">TRF0915ILg1</strain>
        <tissue evidence="1">Whole body</tissue>
    </source>
</reference>
<dbReference type="EMBL" id="VTPC01075018">
    <property type="protein sequence ID" value="KAF2888667.1"/>
    <property type="molecule type" value="Genomic_DNA"/>
</dbReference>
<proteinExistence type="predicted"/>
<accession>A0A8K0CQW8</accession>
<dbReference type="Proteomes" id="UP000801492">
    <property type="component" value="Unassembled WGS sequence"/>
</dbReference>
<keyword evidence="2" id="KW-1185">Reference proteome</keyword>